<keyword evidence="2" id="KW-1185">Reference proteome</keyword>
<dbReference type="AlphaFoldDB" id="A0A2Y9BK08"/>
<reference evidence="1 2" key="1">
    <citation type="submission" date="2018-05" db="EMBL/GenBank/DDBJ databases">
        <title>The Hungate 1000. A catalogue of reference genomes from the rumen microbiome.</title>
        <authorList>
            <person name="Kelly W."/>
        </authorList>
    </citation>
    <scope>NUCLEOTIDE SEQUENCE [LARGE SCALE GENOMIC DNA]</scope>
    <source>
        <strain evidence="1 2">NLAE-zl-C242</strain>
    </source>
</reference>
<protein>
    <submittedName>
        <fullName evidence="1">Uncharacterized protein</fullName>
    </submittedName>
</protein>
<organism evidence="1 2">
    <name type="scientific">Faecalicatena orotica</name>
    <dbReference type="NCBI Taxonomy" id="1544"/>
    <lineage>
        <taxon>Bacteria</taxon>
        <taxon>Bacillati</taxon>
        <taxon>Bacillota</taxon>
        <taxon>Clostridia</taxon>
        <taxon>Lachnospirales</taxon>
        <taxon>Lachnospiraceae</taxon>
        <taxon>Faecalicatena</taxon>
    </lineage>
</organism>
<sequence>MIQEEQKKQAYLDTIRETVTKSRDELQFKFYLDLIYDVPLSQDEIVKKMEAYQIPTGGFNCVLIKIRIIDGTSQPKEDFIHLVSTFLRNIFADVKPVIFPLQSRYLCVVLYDNGKLEHTPFIPSLNQLFIFAGSYPAYKLDAAVSCLHASITELNTAYLECCYCFKHNVRAVQKRSRGTHHRISHQISDREGERAFKR</sequence>
<proteinExistence type="predicted"/>
<gene>
    <name evidence="1" type="ORF">A8806_11965</name>
</gene>
<comment type="caution">
    <text evidence="1">The sequence shown here is derived from an EMBL/GenBank/DDBJ whole genome shotgun (WGS) entry which is preliminary data.</text>
</comment>
<name>A0A2Y9BK08_9FIRM</name>
<accession>A0A2Y9BK08</accession>
<dbReference type="EMBL" id="QGDL01000019">
    <property type="protein sequence ID" value="PWJ21575.1"/>
    <property type="molecule type" value="Genomic_DNA"/>
</dbReference>
<dbReference type="RefSeq" id="WP_146203322.1">
    <property type="nucleotide sequence ID" value="NZ_BAAACK010000002.1"/>
</dbReference>
<evidence type="ECO:0000313" key="1">
    <source>
        <dbReference type="EMBL" id="PWJ21575.1"/>
    </source>
</evidence>
<evidence type="ECO:0000313" key="2">
    <source>
        <dbReference type="Proteomes" id="UP000245845"/>
    </source>
</evidence>
<dbReference type="Proteomes" id="UP000245845">
    <property type="component" value="Unassembled WGS sequence"/>
</dbReference>
<dbReference type="OrthoDB" id="9794370at2"/>